<sequence length="97" mass="10956">MHAQLFFFKSVSSLIMLIHFLFLLLLYNSPSEAAPTSVPIYNHNLFQYNNSGNRNIYVFVIAIVIIILALLTICVGLCLRKTSDSSTKPIIKQNQPI</sequence>
<dbReference type="WBParaSite" id="JU765_v2.g13685.t1">
    <property type="protein sequence ID" value="JU765_v2.g13685.t1"/>
    <property type="gene ID" value="JU765_v2.g13685"/>
</dbReference>
<dbReference type="Proteomes" id="UP000887576">
    <property type="component" value="Unplaced"/>
</dbReference>
<proteinExistence type="predicted"/>
<evidence type="ECO:0000313" key="2">
    <source>
        <dbReference type="WBParaSite" id="JU765_v2.g13685.t1"/>
    </source>
</evidence>
<evidence type="ECO:0000313" key="1">
    <source>
        <dbReference type="Proteomes" id="UP000887576"/>
    </source>
</evidence>
<organism evidence="1 2">
    <name type="scientific">Panagrolaimus sp. JU765</name>
    <dbReference type="NCBI Taxonomy" id="591449"/>
    <lineage>
        <taxon>Eukaryota</taxon>
        <taxon>Metazoa</taxon>
        <taxon>Ecdysozoa</taxon>
        <taxon>Nematoda</taxon>
        <taxon>Chromadorea</taxon>
        <taxon>Rhabditida</taxon>
        <taxon>Tylenchina</taxon>
        <taxon>Panagrolaimomorpha</taxon>
        <taxon>Panagrolaimoidea</taxon>
        <taxon>Panagrolaimidae</taxon>
        <taxon>Panagrolaimus</taxon>
    </lineage>
</organism>
<name>A0AC34Q7K6_9BILA</name>
<reference evidence="2" key="1">
    <citation type="submission" date="2022-11" db="UniProtKB">
        <authorList>
            <consortium name="WormBaseParasite"/>
        </authorList>
    </citation>
    <scope>IDENTIFICATION</scope>
</reference>
<protein>
    <submittedName>
        <fullName evidence="2">NADH dehydrogenase subunit 6</fullName>
    </submittedName>
</protein>
<accession>A0AC34Q7K6</accession>